<keyword evidence="1" id="KW-0472">Membrane</keyword>
<dbReference type="Proteomes" id="UP000233837">
    <property type="component" value="Unassembled WGS sequence"/>
</dbReference>
<evidence type="ECO:0000313" key="2">
    <source>
        <dbReference type="EMBL" id="PKU76630.1"/>
    </source>
</evidence>
<gene>
    <name evidence="2" type="ORF">MA16_Dca001235</name>
</gene>
<organism evidence="2 3">
    <name type="scientific">Dendrobium catenatum</name>
    <dbReference type="NCBI Taxonomy" id="906689"/>
    <lineage>
        <taxon>Eukaryota</taxon>
        <taxon>Viridiplantae</taxon>
        <taxon>Streptophyta</taxon>
        <taxon>Embryophyta</taxon>
        <taxon>Tracheophyta</taxon>
        <taxon>Spermatophyta</taxon>
        <taxon>Magnoliopsida</taxon>
        <taxon>Liliopsida</taxon>
        <taxon>Asparagales</taxon>
        <taxon>Orchidaceae</taxon>
        <taxon>Epidendroideae</taxon>
        <taxon>Malaxideae</taxon>
        <taxon>Dendrobiinae</taxon>
        <taxon>Dendrobium</taxon>
    </lineage>
</organism>
<protein>
    <submittedName>
        <fullName evidence="2">Uncharacterized protein</fullName>
    </submittedName>
</protein>
<reference evidence="2 3" key="1">
    <citation type="journal article" date="2016" name="Sci. Rep.">
        <title>The Dendrobium catenatum Lindl. genome sequence provides insights into polysaccharide synthase, floral development and adaptive evolution.</title>
        <authorList>
            <person name="Zhang G.Q."/>
            <person name="Xu Q."/>
            <person name="Bian C."/>
            <person name="Tsai W.C."/>
            <person name="Yeh C.M."/>
            <person name="Liu K.W."/>
            <person name="Yoshida K."/>
            <person name="Zhang L.S."/>
            <person name="Chang S.B."/>
            <person name="Chen F."/>
            <person name="Shi Y."/>
            <person name="Su Y.Y."/>
            <person name="Zhang Y.Q."/>
            <person name="Chen L.J."/>
            <person name="Yin Y."/>
            <person name="Lin M."/>
            <person name="Huang H."/>
            <person name="Deng H."/>
            <person name="Wang Z.W."/>
            <person name="Zhu S.L."/>
            <person name="Zhao X."/>
            <person name="Deng C."/>
            <person name="Niu S.C."/>
            <person name="Huang J."/>
            <person name="Wang M."/>
            <person name="Liu G.H."/>
            <person name="Yang H.J."/>
            <person name="Xiao X.J."/>
            <person name="Hsiao Y.Y."/>
            <person name="Wu W.L."/>
            <person name="Chen Y.Y."/>
            <person name="Mitsuda N."/>
            <person name="Ohme-Takagi M."/>
            <person name="Luo Y.B."/>
            <person name="Van de Peer Y."/>
            <person name="Liu Z.J."/>
        </authorList>
    </citation>
    <scope>NUCLEOTIDE SEQUENCE [LARGE SCALE GENOMIC DNA]</scope>
    <source>
        <tissue evidence="2">The whole plant</tissue>
    </source>
</reference>
<sequence length="109" mass="12192">MTLQNAIGEDANLTLNNYMVNCIDDGDKVDVVNFDPASLELDATVPLGRLSEVVNVGVLMMLWLLWVPRIPLVLFMMGLWLGRLLVLLLLLEMKCLLVLLLLTLLLCLL</sequence>
<reference evidence="2 3" key="2">
    <citation type="journal article" date="2017" name="Nature">
        <title>The Apostasia genome and the evolution of orchids.</title>
        <authorList>
            <person name="Zhang G.Q."/>
            <person name="Liu K.W."/>
            <person name="Li Z."/>
            <person name="Lohaus R."/>
            <person name="Hsiao Y.Y."/>
            <person name="Niu S.C."/>
            <person name="Wang J.Y."/>
            <person name="Lin Y.C."/>
            <person name="Xu Q."/>
            <person name="Chen L.J."/>
            <person name="Yoshida K."/>
            <person name="Fujiwara S."/>
            <person name="Wang Z.W."/>
            <person name="Zhang Y.Q."/>
            <person name="Mitsuda N."/>
            <person name="Wang M."/>
            <person name="Liu G.H."/>
            <person name="Pecoraro L."/>
            <person name="Huang H.X."/>
            <person name="Xiao X.J."/>
            <person name="Lin M."/>
            <person name="Wu X.Y."/>
            <person name="Wu W.L."/>
            <person name="Chen Y.Y."/>
            <person name="Chang S.B."/>
            <person name="Sakamoto S."/>
            <person name="Ohme-Takagi M."/>
            <person name="Yagi M."/>
            <person name="Zeng S.J."/>
            <person name="Shen C.Y."/>
            <person name="Yeh C.M."/>
            <person name="Luo Y.B."/>
            <person name="Tsai W.C."/>
            <person name="Van de Peer Y."/>
            <person name="Liu Z.J."/>
        </authorList>
    </citation>
    <scope>NUCLEOTIDE SEQUENCE [LARGE SCALE GENOMIC DNA]</scope>
    <source>
        <tissue evidence="2">The whole plant</tissue>
    </source>
</reference>
<feature type="transmembrane region" description="Helical" evidence="1">
    <location>
        <begin position="86"/>
        <end position="108"/>
    </location>
</feature>
<dbReference type="EMBL" id="KZ502537">
    <property type="protein sequence ID" value="PKU76630.1"/>
    <property type="molecule type" value="Genomic_DNA"/>
</dbReference>
<dbReference type="AlphaFoldDB" id="A0A2I0WLU4"/>
<evidence type="ECO:0000313" key="3">
    <source>
        <dbReference type="Proteomes" id="UP000233837"/>
    </source>
</evidence>
<proteinExistence type="predicted"/>
<feature type="transmembrane region" description="Helical" evidence="1">
    <location>
        <begin position="56"/>
        <end position="80"/>
    </location>
</feature>
<keyword evidence="1" id="KW-1133">Transmembrane helix</keyword>
<name>A0A2I0WLU4_9ASPA</name>
<keyword evidence="3" id="KW-1185">Reference proteome</keyword>
<evidence type="ECO:0000256" key="1">
    <source>
        <dbReference type="SAM" id="Phobius"/>
    </source>
</evidence>
<keyword evidence="1" id="KW-0812">Transmembrane</keyword>
<accession>A0A2I0WLU4</accession>